<reference evidence="3 4" key="1">
    <citation type="submission" date="2016-11" db="EMBL/GenBank/DDBJ databases">
        <authorList>
            <person name="Jaros S."/>
            <person name="Januszkiewicz K."/>
            <person name="Wedrychowicz H."/>
        </authorList>
    </citation>
    <scope>NUCLEOTIDE SEQUENCE [LARGE SCALE GENOMIC DNA]</scope>
    <source>
        <strain evidence="3 4">DSM 15212</strain>
    </source>
</reference>
<accession>A0A1M6S3A7</accession>
<dbReference type="GO" id="GO:0003723">
    <property type="term" value="F:RNA binding"/>
    <property type="evidence" value="ECO:0007669"/>
    <property type="project" value="UniProtKB-KW"/>
</dbReference>
<dbReference type="OrthoDB" id="9812787at2"/>
<dbReference type="STRING" id="1121301.SAMN02745912_03161"/>
<dbReference type="AlphaFoldDB" id="A0A1M6S3A7"/>
<dbReference type="InterPro" id="IPR002942">
    <property type="entry name" value="S4_RNA-bd"/>
</dbReference>
<dbReference type="InterPro" id="IPR040591">
    <property type="entry name" value="RqcP2_RBD"/>
</dbReference>
<dbReference type="RefSeq" id="WP_073152231.1">
    <property type="nucleotide sequence ID" value="NZ_FRAG01000054.1"/>
</dbReference>
<evidence type="ECO:0000259" key="2">
    <source>
        <dbReference type="SMART" id="SM00363"/>
    </source>
</evidence>
<protein>
    <submittedName>
        <fullName evidence="3">RNA-binding protein YlmH, contains S4-like domain</fullName>
    </submittedName>
</protein>
<dbReference type="PROSITE" id="PS50889">
    <property type="entry name" value="S4"/>
    <property type="match status" value="1"/>
</dbReference>
<dbReference type="PANTHER" id="PTHR13633:SF3">
    <property type="entry name" value="MITOCHONDRIAL TRANSCRIPTION RESCUE FACTOR 1"/>
    <property type="match status" value="1"/>
</dbReference>
<dbReference type="CDD" id="cd00165">
    <property type="entry name" value="S4"/>
    <property type="match status" value="1"/>
</dbReference>
<feature type="domain" description="RNA-binding S4" evidence="2">
    <location>
        <begin position="187"/>
        <end position="247"/>
    </location>
</feature>
<dbReference type="Gene3D" id="3.30.1370.160">
    <property type="match status" value="1"/>
</dbReference>
<evidence type="ECO:0000256" key="1">
    <source>
        <dbReference type="PROSITE-ProRule" id="PRU00182"/>
    </source>
</evidence>
<dbReference type="InterPro" id="IPR012677">
    <property type="entry name" value="Nucleotide-bd_a/b_plait_sf"/>
</dbReference>
<name>A0A1M6S3A7_PARC5</name>
<keyword evidence="1" id="KW-0694">RNA-binding</keyword>
<dbReference type="Gene3D" id="3.30.70.330">
    <property type="match status" value="1"/>
</dbReference>
<evidence type="ECO:0000313" key="3">
    <source>
        <dbReference type="EMBL" id="SHK39160.1"/>
    </source>
</evidence>
<dbReference type="Pfam" id="PF17774">
    <property type="entry name" value="YlmH_RBD"/>
    <property type="match status" value="1"/>
</dbReference>
<dbReference type="EMBL" id="FRAG01000054">
    <property type="protein sequence ID" value="SHK39160.1"/>
    <property type="molecule type" value="Genomic_DNA"/>
</dbReference>
<dbReference type="Proteomes" id="UP000184465">
    <property type="component" value="Unassembled WGS sequence"/>
</dbReference>
<dbReference type="SMART" id="SM00363">
    <property type="entry name" value="S4"/>
    <property type="match status" value="1"/>
</dbReference>
<organism evidence="3 4">
    <name type="scientific">Paramaledivibacter caminithermalis (strain DSM 15212 / CIP 107654 / DViRD3)</name>
    <name type="common">Clostridium caminithermale</name>
    <dbReference type="NCBI Taxonomy" id="1121301"/>
    <lineage>
        <taxon>Bacteria</taxon>
        <taxon>Bacillati</taxon>
        <taxon>Bacillota</taxon>
        <taxon>Clostridia</taxon>
        <taxon>Peptostreptococcales</taxon>
        <taxon>Caminicellaceae</taxon>
        <taxon>Paramaledivibacter</taxon>
    </lineage>
</organism>
<dbReference type="SUPFAM" id="SSF55174">
    <property type="entry name" value="Alpha-L RNA-binding motif"/>
    <property type="match status" value="1"/>
</dbReference>
<sequence>MDKKDIARRYLLNDKFEIEFFKVLDKIEIFIKKNVFKYTDFLDPYLAFLCSEVLKTKFDYVNFDITGGYKEAERKILILYPDYCDEACFNTPLKVIKIDNIPQGSKLNHRDVLGAILGLGLKREKLGDIIINDNDIQIITFQEIASFIESNIYQIGRYRVSAYIDDIDNVIPRKNSFITITGTVKSLRLDSISSVGFKVSRTKAMSDIKREKLKVNFLPVLTPSYNLKEGDLISYRGNGRIILDKVLGKTKKDRYKVSIKKFI</sequence>
<evidence type="ECO:0000313" key="4">
    <source>
        <dbReference type="Proteomes" id="UP000184465"/>
    </source>
</evidence>
<keyword evidence="4" id="KW-1185">Reference proteome</keyword>
<dbReference type="PANTHER" id="PTHR13633">
    <property type="entry name" value="MITOCHONDRIAL TRANSCRIPTION RESCUE FACTOR 1"/>
    <property type="match status" value="1"/>
</dbReference>
<proteinExistence type="predicted"/>
<gene>
    <name evidence="3" type="ORF">SAMN02745912_03161</name>
</gene>